<proteinExistence type="predicted"/>
<protein>
    <submittedName>
        <fullName evidence="2">Uncharacterized protein</fullName>
    </submittedName>
</protein>
<dbReference type="EMBL" id="AHOQ02000011">
    <property type="protein sequence ID" value="EMO47180.1"/>
    <property type="molecule type" value="Genomic_DNA"/>
</dbReference>
<keyword evidence="1" id="KW-0472">Membrane</keyword>
<gene>
    <name evidence="2" type="ORF">LEP1GSC187_1061</name>
</gene>
<sequence length="110" mass="12177">MKKKIHAKEILAIHPDSNEAKEIEKNLKTSIVVEKNVFRITNQAFFLGIFFLLVGLYVLKSFPNAKISEGFGGVNVYGLFLTAGIILMSWFKTGEILKAVGDFISKARGG</sequence>
<dbReference type="Proteomes" id="UP000012160">
    <property type="component" value="Unassembled WGS sequence"/>
</dbReference>
<reference evidence="2 3" key="1">
    <citation type="submission" date="2013-01" db="EMBL/GenBank/DDBJ databases">
        <authorList>
            <person name="Harkins D.M."/>
            <person name="Durkin A.S."/>
            <person name="Brinkac L.M."/>
            <person name="Haft D.H."/>
            <person name="Selengut J.D."/>
            <person name="Sanka R."/>
            <person name="DePew J."/>
            <person name="Purushe J."/>
            <person name="Matthias M.A."/>
            <person name="Vinetz J.M."/>
            <person name="Sutton G.G."/>
            <person name="Nierman W.C."/>
            <person name="Fouts D.E."/>
        </authorList>
    </citation>
    <scope>NUCLEOTIDE SEQUENCE [LARGE SCALE GENOMIC DNA]</scope>
    <source>
        <strain evidence="2 3">ZUN179</strain>
    </source>
</reference>
<name>M6URG1_9LEPT</name>
<keyword evidence="1" id="KW-0812">Transmembrane</keyword>
<dbReference type="RefSeq" id="WP_004478242.1">
    <property type="nucleotide sequence ID" value="NZ_AHOQ02000011.1"/>
</dbReference>
<evidence type="ECO:0000256" key="1">
    <source>
        <dbReference type="SAM" id="Phobius"/>
    </source>
</evidence>
<feature type="transmembrane region" description="Helical" evidence="1">
    <location>
        <begin position="44"/>
        <end position="62"/>
    </location>
</feature>
<keyword evidence="1" id="KW-1133">Transmembrane helix</keyword>
<accession>M6URG1</accession>
<comment type="caution">
    <text evidence="2">The sequence shown here is derived from an EMBL/GenBank/DDBJ whole genome shotgun (WGS) entry which is preliminary data.</text>
</comment>
<dbReference type="AlphaFoldDB" id="M6URG1"/>
<evidence type="ECO:0000313" key="2">
    <source>
        <dbReference type="EMBL" id="EMO47180.1"/>
    </source>
</evidence>
<organism evidence="2 3">
    <name type="scientific">Leptospira santarosai str. ZUN179</name>
    <dbReference type="NCBI Taxonomy" id="1049985"/>
    <lineage>
        <taxon>Bacteria</taxon>
        <taxon>Pseudomonadati</taxon>
        <taxon>Spirochaetota</taxon>
        <taxon>Spirochaetia</taxon>
        <taxon>Leptospirales</taxon>
        <taxon>Leptospiraceae</taxon>
        <taxon>Leptospira</taxon>
    </lineage>
</organism>
<feature type="transmembrane region" description="Helical" evidence="1">
    <location>
        <begin position="74"/>
        <end position="91"/>
    </location>
</feature>
<evidence type="ECO:0000313" key="3">
    <source>
        <dbReference type="Proteomes" id="UP000012160"/>
    </source>
</evidence>